<feature type="transmembrane region" description="Helical" evidence="2">
    <location>
        <begin position="111"/>
        <end position="134"/>
    </location>
</feature>
<feature type="compositionally biased region" description="Basic and acidic residues" evidence="1">
    <location>
        <begin position="173"/>
        <end position="186"/>
    </location>
</feature>
<evidence type="ECO:0000256" key="1">
    <source>
        <dbReference type="SAM" id="MobiDB-lite"/>
    </source>
</evidence>
<sequence>MWKRMHISIMDCVNLEYIFNVSVGVYLLSIPVYSAPTTDCSKFDIRFTREGQPGYTYREFCSNICSPRRNPKYDALCWSDKNVLKHCGKYVDCINQTPEPQHDTVNKFTKYGVPTLLAIVAVFGIATLTAAYKFDIIARIRRRYERTAQEREAVPNQPAAEVALMNGQTTRPVEPEQHEKGELCTG</sequence>
<organism evidence="3 4">
    <name type="scientific">Owenia fusiformis</name>
    <name type="common">Polychaete worm</name>
    <dbReference type="NCBI Taxonomy" id="6347"/>
    <lineage>
        <taxon>Eukaryota</taxon>
        <taxon>Metazoa</taxon>
        <taxon>Spiralia</taxon>
        <taxon>Lophotrochozoa</taxon>
        <taxon>Annelida</taxon>
        <taxon>Polychaeta</taxon>
        <taxon>Sedentaria</taxon>
        <taxon>Canalipalpata</taxon>
        <taxon>Sabellida</taxon>
        <taxon>Oweniida</taxon>
        <taxon>Oweniidae</taxon>
        <taxon>Owenia</taxon>
    </lineage>
</organism>
<keyword evidence="2" id="KW-1133">Transmembrane helix</keyword>
<dbReference type="AlphaFoldDB" id="A0A8S4N7Y4"/>
<evidence type="ECO:0000313" key="4">
    <source>
        <dbReference type="Proteomes" id="UP000749559"/>
    </source>
</evidence>
<feature type="region of interest" description="Disordered" evidence="1">
    <location>
        <begin position="166"/>
        <end position="186"/>
    </location>
</feature>
<dbReference type="Proteomes" id="UP000749559">
    <property type="component" value="Unassembled WGS sequence"/>
</dbReference>
<keyword evidence="2" id="KW-0472">Membrane</keyword>
<evidence type="ECO:0000313" key="3">
    <source>
        <dbReference type="EMBL" id="CAH1776567.1"/>
    </source>
</evidence>
<comment type="caution">
    <text evidence="3">The sequence shown here is derived from an EMBL/GenBank/DDBJ whole genome shotgun (WGS) entry which is preliminary data.</text>
</comment>
<keyword evidence="4" id="KW-1185">Reference proteome</keyword>
<proteinExistence type="predicted"/>
<name>A0A8S4N7Y4_OWEFU</name>
<dbReference type="EMBL" id="CAIIXF020000002">
    <property type="protein sequence ID" value="CAH1776567.1"/>
    <property type="molecule type" value="Genomic_DNA"/>
</dbReference>
<evidence type="ECO:0000256" key="2">
    <source>
        <dbReference type="SAM" id="Phobius"/>
    </source>
</evidence>
<keyword evidence="2" id="KW-0812">Transmembrane</keyword>
<feature type="transmembrane region" description="Helical" evidence="2">
    <location>
        <begin position="12"/>
        <end position="33"/>
    </location>
</feature>
<gene>
    <name evidence="3" type="ORF">OFUS_LOCUS3731</name>
</gene>
<reference evidence="3" key="1">
    <citation type="submission" date="2022-03" db="EMBL/GenBank/DDBJ databases">
        <authorList>
            <person name="Martin C."/>
        </authorList>
    </citation>
    <scope>NUCLEOTIDE SEQUENCE</scope>
</reference>
<accession>A0A8S4N7Y4</accession>
<protein>
    <submittedName>
        <fullName evidence="3">Uncharacterized protein</fullName>
    </submittedName>
</protein>